<protein>
    <recommendedName>
        <fullName evidence="3">Thiol:disulfide interchange protein DsbD N-terminal domain-containing protein</fullName>
    </recommendedName>
</protein>
<comment type="caution">
    <text evidence="1">The sequence shown here is derived from an EMBL/GenBank/DDBJ whole genome shotgun (WGS) entry which is preliminary data.</text>
</comment>
<gene>
    <name evidence="1" type="ORF">KK083_31690</name>
</gene>
<name>A0AAP2GRR8_9BACT</name>
<evidence type="ECO:0008006" key="3">
    <source>
        <dbReference type="Google" id="ProtNLM"/>
    </source>
</evidence>
<dbReference type="AlphaFoldDB" id="A0AAP2GRR8"/>
<proteinExistence type="predicted"/>
<organism evidence="1 2">
    <name type="scientific">Chryseosolibacter histidini</name>
    <dbReference type="NCBI Taxonomy" id="2782349"/>
    <lineage>
        <taxon>Bacteria</taxon>
        <taxon>Pseudomonadati</taxon>
        <taxon>Bacteroidota</taxon>
        <taxon>Cytophagia</taxon>
        <taxon>Cytophagales</taxon>
        <taxon>Chryseotaleaceae</taxon>
        <taxon>Chryseosolibacter</taxon>
    </lineage>
</organism>
<keyword evidence="2" id="KW-1185">Reference proteome</keyword>
<evidence type="ECO:0000313" key="2">
    <source>
        <dbReference type="Proteomes" id="UP001319200"/>
    </source>
</evidence>
<sequence>MKTRPCNFLLLFCCFIQVGAISQSREFQPIKWTFTTLPLDKGEAKLIFTCNLEDGWHVFSQFMEEGGPLPTSFRFVPDRSYSLEGKVEEESKPIKEYDSVFLMPIVWYKGTAIFSQRVKLHNPVATVRGSVAFMSCNGAMCLPPEEIDFSVEVKGTGRKNSKRK</sequence>
<evidence type="ECO:0000313" key="1">
    <source>
        <dbReference type="EMBL" id="MBT1701498.1"/>
    </source>
</evidence>
<dbReference type="EMBL" id="JAHESF010000076">
    <property type="protein sequence ID" value="MBT1701498.1"/>
    <property type="molecule type" value="Genomic_DNA"/>
</dbReference>
<accession>A0AAP2GRR8</accession>
<dbReference type="Proteomes" id="UP001319200">
    <property type="component" value="Unassembled WGS sequence"/>
</dbReference>
<reference evidence="1 2" key="1">
    <citation type="submission" date="2021-05" db="EMBL/GenBank/DDBJ databases">
        <title>A Polyphasic approach of four new species of the genus Ohtaekwangia: Ohtaekwangia histidinii sp. nov., Ohtaekwangia cretensis sp. nov., Ohtaekwangia indiensis sp. nov., Ohtaekwangia reichenbachii sp. nov. from diverse environment.</title>
        <authorList>
            <person name="Octaviana S."/>
        </authorList>
    </citation>
    <scope>NUCLEOTIDE SEQUENCE [LARGE SCALE GENOMIC DNA]</scope>
    <source>
        <strain evidence="1 2">PWU4</strain>
    </source>
</reference>
<dbReference type="RefSeq" id="WP_254170180.1">
    <property type="nucleotide sequence ID" value="NZ_JAHESF010000076.1"/>
</dbReference>